<dbReference type="OrthoDB" id="274726at2759"/>
<reference evidence="4" key="1">
    <citation type="journal article" date="2011" name="Genome Res.">
        <title>Phylogeny-wide analysis of social amoeba genomes highlights ancient origins for complex intercellular communication.</title>
        <authorList>
            <person name="Heidel A.J."/>
            <person name="Lawal H.M."/>
            <person name="Felder M."/>
            <person name="Schilde C."/>
            <person name="Helps N.R."/>
            <person name="Tunggal B."/>
            <person name="Rivero F."/>
            <person name="John U."/>
            <person name="Schleicher M."/>
            <person name="Eichinger L."/>
            <person name="Platzer M."/>
            <person name="Noegel A.A."/>
            <person name="Schaap P."/>
            <person name="Gloeckner G."/>
        </authorList>
    </citation>
    <scope>NUCLEOTIDE SEQUENCE [LARGE SCALE GENOMIC DNA]</scope>
    <source>
        <strain evidence="4">SH3</strain>
    </source>
</reference>
<dbReference type="RefSeq" id="XP_004358409.1">
    <property type="nucleotide sequence ID" value="XM_004358352.1"/>
</dbReference>
<accession>F4PRR0</accession>
<name>F4PRR0_CACFS</name>
<dbReference type="GO" id="GO:0000398">
    <property type="term" value="P:mRNA splicing, via spliceosome"/>
    <property type="evidence" value="ECO:0007669"/>
    <property type="project" value="UniProtKB-UniRule"/>
</dbReference>
<dbReference type="PANTHER" id="PTHR20978">
    <property type="entry name" value="SPLICING FACTOR 3B SUBUNIT 5"/>
    <property type="match status" value="1"/>
</dbReference>
<dbReference type="GO" id="GO:0005686">
    <property type="term" value="C:U2 snRNP"/>
    <property type="evidence" value="ECO:0007669"/>
    <property type="project" value="TreeGrafter"/>
</dbReference>
<dbReference type="OMA" id="YDRFNIH"/>
<evidence type="ECO:0000256" key="1">
    <source>
        <dbReference type="ARBA" id="ARBA00009568"/>
    </source>
</evidence>
<dbReference type="KEGG" id="dfa:DFA_00420"/>
<dbReference type="STRING" id="1054147.F4PRR0"/>
<dbReference type="Proteomes" id="UP000007797">
    <property type="component" value="Unassembled WGS sequence"/>
</dbReference>
<dbReference type="GeneID" id="14872804"/>
<dbReference type="PIRSF" id="PIRSF037010">
    <property type="entry name" value="Splicing_factor_3B_subunit_5"/>
    <property type="match status" value="1"/>
</dbReference>
<proteinExistence type="inferred from homology"/>
<gene>
    <name evidence="3" type="primary">sf3b5</name>
    <name evidence="3" type="ORF">DFA_00420</name>
</gene>
<evidence type="ECO:0000256" key="2">
    <source>
        <dbReference type="PIRNR" id="PIRNR037010"/>
    </source>
</evidence>
<organism evidence="3 4">
    <name type="scientific">Cavenderia fasciculata</name>
    <name type="common">Slime mold</name>
    <name type="synonym">Dictyostelium fasciculatum</name>
    <dbReference type="NCBI Taxonomy" id="261658"/>
    <lineage>
        <taxon>Eukaryota</taxon>
        <taxon>Amoebozoa</taxon>
        <taxon>Evosea</taxon>
        <taxon>Eumycetozoa</taxon>
        <taxon>Dictyostelia</taxon>
        <taxon>Acytosteliales</taxon>
        <taxon>Cavenderiaceae</taxon>
        <taxon>Cavenderia</taxon>
    </lineage>
</organism>
<dbReference type="InterPro" id="IPR017089">
    <property type="entry name" value="Splicing_factor_3B_subunit_5"/>
</dbReference>
<protein>
    <recommendedName>
        <fullName evidence="2">Splicing factor subunit</fullName>
    </recommendedName>
</protein>
<dbReference type="AlphaFoldDB" id="F4PRR0"/>
<dbReference type="PANTHER" id="PTHR20978:SF0">
    <property type="entry name" value="SPLICING FACTOR 3B SUBUNIT 5"/>
    <property type="match status" value="1"/>
</dbReference>
<dbReference type="GO" id="GO:0071011">
    <property type="term" value="C:precatalytic spliceosome"/>
    <property type="evidence" value="ECO:0007669"/>
    <property type="project" value="TreeGrafter"/>
</dbReference>
<dbReference type="Pfam" id="PF07189">
    <property type="entry name" value="SF3b10"/>
    <property type="match status" value="1"/>
</dbReference>
<dbReference type="InterPro" id="IPR009846">
    <property type="entry name" value="SF3b5/RDS3-10"/>
</dbReference>
<dbReference type="EMBL" id="GL883010">
    <property type="protein sequence ID" value="EGG20559.1"/>
    <property type="molecule type" value="Genomic_DNA"/>
</dbReference>
<evidence type="ECO:0000313" key="3">
    <source>
        <dbReference type="EMBL" id="EGG20559.1"/>
    </source>
</evidence>
<sequence length="96" mass="10849">MAERESLNSQLEHLQARYVGTGHSDISKYEWLTNQHRDSISSYVGHAPLLSLFAVVENESIGKVRYNLLEKMIQPCGPSPAHKDKKDIVMRGITIN</sequence>
<evidence type="ECO:0000313" key="4">
    <source>
        <dbReference type="Proteomes" id="UP000007797"/>
    </source>
</evidence>
<comment type="similarity">
    <text evidence="1 2">Belongs to the SF3B5 family.</text>
</comment>
<keyword evidence="4" id="KW-1185">Reference proteome</keyword>